<evidence type="ECO:0000313" key="2">
    <source>
        <dbReference type="Proteomes" id="UP001062846"/>
    </source>
</evidence>
<dbReference type="Proteomes" id="UP001062846">
    <property type="component" value="Chromosome 2"/>
</dbReference>
<name>A0ACC0PUP7_RHOML</name>
<dbReference type="EMBL" id="CM046389">
    <property type="protein sequence ID" value="KAI8569420.1"/>
    <property type="molecule type" value="Genomic_DNA"/>
</dbReference>
<gene>
    <name evidence="1" type="ORF">RHMOL_Rhmol02G0277700</name>
</gene>
<reference evidence="1" key="1">
    <citation type="submission" date="2022-02" db="EMBL/GenBank/DDBJ databases">
        <title>Plant Genome Project.</title>
        <authorList>
            <person name="Zhang R.-G."/>
        </authorList>
    </citation>
    <scope>NUCLEOTIDE SEQUENCE</scope>
    <source>
        <strain evidence="1">AT1</strain>
    </source>
</reference>
<protein>
    <submittedName>
        <fullName evidence="1">Uncharacterized protein</fullName>
    </submittedName>
</protein>
<proteinExistence type="predicted"/>
<accession>A0ACC0PUP7</accession>
<comment type="caution">
    <text evidence="1">The sequence shown here is derived from an EMBL/GenBank/DDBJ whole genome shotgun (WGS) entry which is preliminary data.</text>
</comment>
<organism evidence="1 2">
    <name type="scientific">Rhododendron molle</name>
    <name type="common">Chinese azalea</name>
    <name type="synonym">Azalea mollis</name>
    <dbReference type="NCBI Taxonomy" id="49168"/>
    <lineage>
        <taxon>Eukaryota</taxon>
        <taxon>Viridiplantae</taxon>
        <taxon>Streptophyta</taxon>
        <taxon>Embryophyta</taxon>
        <taxon>Tracheophyta</taxon>
        <taxon>Spermatophyta</taxon>
        <taxon>Magnoliopsida</taxon>
        <taxon>eudicotyledons</taxon>
        <taxon>Gunneridae</taxon>
        <taxon>Pentapetalae</taxon>
        <taxon>asterids</taxon>
        <taxon>Ericales</taxon>
        <taxon>Ericaceae</taxon>
        <taxon>Ericoideae</taxon>
        <taxon>Rhodoreae</taxon>
        <taxon>Rhododendron</taxon>
    </lineage>
</organism>
<evidence type="ECO:0000313" key="1">
    <source>
        <dbReference type="EMBL" id="KAI8569420.1"/>
    </source>
</evidence>
<keyword evidence="2" id="KW-1185">Reference proteome</keyword>
<sequence>MFRSAVAAAALPISSEGINRTHLDEAQAIWEVNKIIGLSYMGDEKEVIRRIAIMEADDEERAKGHDSHPLIGS</sequence>